<accession>A0A7R9FT58</accession>
<gene>
    <name evidence="1" type="ORF">DSTB1V02_LOCUS13898</name>
</gene>
<evidence type="ECO:0000313" key="2">
    <source>
        <dbReference type="Proteomes" id="UP000677054"/>
    </source>
</evidence>
<evidence type="ECO:0008006" key="3">
    <source>
        <dbReference type="Google" id="ProtNLM"/>
    </source>
</evidence>
<proteinExistence type="predicted"/>
<protein>
    <recommendedName>
        <fullName evidence="3">GNAT family N-acetyltransferase</fullName>
    </recommendedName>
</protein>
<dbReference type="SUPFAM" id="SSF55729">
    <property type="entry name" value="Acyl-CoA N-acyltransferases (Nat)"/>
    <property type="match status" value="1"/>
</dbReference>
<dbReference type="AlphaFoldDB" id="A0A7R9FT58"/>
<sequence>MVEEVQLREVERNELTDIRVFLEHYLPETVSAYNTLLMMKAGLLPFAKVLVPVDPNELRVVFLCYSQPVQEETYLFCCLESDMELLEKSLRALDWSKEITFSAAPRAFWSIIAKVAEEKNATYKMDVRVEHLSLTWDRNLALQWEERITDDYDIKILGIEHAEVVNDSWRYKGLHTLMKIKEWINLARGFGIFVPHVIRS</sequence>
<dbReference type="InterPro" id="IPR016181">
    <property type="entry name" value="Acyl_CoA_acyltransferase"/>
</dbReference>
<dbReference type="EMBL" id="CAJPEV010008080">
    <property type="protein sequence ID" value="CAG0905097.1"/>
    <property type="molecule type" value="Genomic_DNA"/>
</dbReference>
<reference evidence="1" key="1">
    <citation type="submission" date="2020-11" db="EMBL/GenBank/DDBJ databases">
        <authorList>
            <person name="Tran Van P."/>
        </authorList>
    </citation>
    <scope>NUCLEOTIDE SEQUENCE</scope>
</reference>
<dbReference type="EMBL" id="LR907597">
    <property type="protein sequence ID" value="CAD7254152.1"/>
    <property type="molecule type" value="Genomic_DNA"/>
</dbReference>
<organism evidence="1">
    <name type="scientific">Darwinula stevensoni</name>
    <dbReference type="NCBI Taxonomy" id="69355"/>
    <lineage>
        <taxon>Eukaryota</taxon>
        <taxon>Metazoa</taxon>
        <taxon>Ecdysozoa</taxon>
        <taxon>Arthropoda</taxon>
        <taxon>Crustacea</taxon>
        <taxon>Oligostraca</taxon>
        <taxon>Ostracoda</taxon>
        <taxon>Podocopa</taxon>
        <taxon>Podocopida</taxon>
        <taxon>Darwinulocopina</taxon>
        <taxon>Darwinuloidea</taxon>
        <taxon>Darwinulidae</taxon>
        <taxon>Darwinula</taxon>
    </lineage>
</organism>
<evidence type="ECO:0000313" key="1">
    <source>
        <dbReference type="EMBL" id="CAD7254152.1"/>
    </source>
</evidence>
<name>A0A7R9FT58_9CRUS</name>
<dbReference type="OrthoDB" id="61870at2759"/>
<keyword evidence="2" id="KW-1185">Reference proteome</keyword>
<dbReference type="Proteomes" id="UP000677054">
    <property type="component" value="Unassembled WGS sequence"/>
</dbReference>